<sequence>MSILMFVLSSVHAYNMTMPVL</sequence>
<name>A0A0A9HDT8_ARUDO</name>
<organism evidence="1">
    <name type="scientific">Arundo donax</name>
    <name type="common">Giant reed</name>
    <name type="synonym">Donax arundinaceus</name>
    <dbReference type="NCBI Taxonomy" id="35708"/>
    <lineage>
        <taxon>Eukaryota</taxon>
        <taxon>Viridiplantae</taxon>
        <taxon>Streptophyta</taxon>
        <taxon>Embryophyta</taxon>
        <taxon>Tracheophyta</taxon>
        <taxon>Spermatophyta</taxon>
        <taxon>Magnoliopsida</taxon>
        <taxon>Liliopsida</taxon>
        <taxon>Poales</taxon>
        <taxon>Poaceae</taxon>
        <taxon>PACMAD clade</taxon>
        <taxon>Arundinoideae</taxon>
        <taxon>Arundineae</taxon>
        <taxon>Arundo</taxon>
    </lineage>
</organism>
<accession>A0A0A9HDT8</accession>
<reference evidence="1" key="1">
    <citation type="submission" date="2014-09" db="EMBL/GenBank/DDBJ databases">
        <authorList>
            <person name="Magalhaes I.L.F."/>
            <person name="Oliveira U."/>
            <person name="Santos F.R."/>
            <person name="Vidigal T.H.D.A."/>
            <person name="Brescovit A.D."/>
            <person name="Santos A.J."/>
        </authorList>
    </citation>
    <scope>NUCLEOTIDE SEQUENCE</scope>
    <source>
        <tissue evidence="1">Shoot tissue taken approximately 20 cm above the soil surface</tissue>
    </source>
</reference>
<dbReference type="AlphaFoldDB" id="A0A0A9HDT8"/>
<dbReference type="EMBL" id="GBRH01163917">
    <property type="protein sequence ID" value="JAE33979.1"/>
    <property type="molecule type" value="Transcribed_RNA"/>
</dbReference>
<proteinExistence type="predicted"/>
<protein>
    <submittedName>
        <fullName evidence="1">Uncharacterized protein</fullName>
    </submittedName>
</protein>
<reference evidence="1" key="2">
    <citation type="journal article" date="2015" name="Data Brief">
        <title>Shoot transcriptome of the giant reed, Arundo donax.</title>
        <authorList>
            <person name="Barrero R.A."/>
            <person name="Guerrero F.D."/>
            <person name="Moolhuijzen P."/>
            <person name="Goolsby J.A."/>
            <person name="Tidwell J."/>
            <person name="Bellgard S.E."/>
            <person name="Bellgard M.I."/>
        </authorList>
    </citation>
    <scope>NUCLEOTIDE SEQUENCE</scope>
    <source>
        <tissue evidence="1">Shoot tissue taken approximately 20 cm above the soil surface</tissue>
    </source>
</reference>
<evidence type="ECO:0000313" key="1">
    <source>
        <dbReference type="EMBL" id="JAE33979.1"/>
    </source>
</evidence>